<organism evidence="2 3">
    <name type="scientific">Paraglaciecola hydrolytica</name>
    <dbReference type="NCBI Taxonomy" id="1799789"/>
    <lineage>
        <taxon>Bacteria</taxon>
        <taxon>Pseudomonadati</taxon>
        <taxon>Pseudomonadota</taxon>
        <taxon>Gammaproteobacteria</taxon>
        <taxon>Alteromonadales</taxon>
        <taxon>Alteromonadaceae</taxon>
        <taxon>Paraglaciecola</taxon>
    </lineage>
</organism>
<dbReference type="EMBL" id="LSNE01000005">
    <property type="protein sequence ID" value="KXI29187.1"/>
    <property type="molecule type" value="Genomic_DNA"/>
</dbReference>
<sequence length="210" mass="23400">MKFDVSKLKEINELDFEQVAVWPFEVKTVVAVFVAVIGLVGGYYALVQSKLPTLEAAQKREVELKQNYQAKYRIAVNLTAYEEQLARLKSDFSSMLKSLPTSNETPGLLDDITLVGTSAGLTFRLLNWQQEVPKEFYTELPIQMEVTGGYHNFGQFASDIAGLPRIVTVHDFEISQEASTLKLKVQAKTYRTGNADLAANQSTATNKGQK</sequence>
<keyword evidence="1" id="KW-0812">Transmembrane</keyword>
<dbReference type="GO" id="GO:0043683">
    <property type="term" value="P:type IV pilus assembly"/>
    <property type="evidence" value="ECO:0007669"/>
    <property type="project" value="InterPro"/>
</dbReference>
<dbReference type="RefSeq" id="WP_068376305.1">
    <property type="nucleotide sequence ID" value="NZ_LSNE01000005.1"/>
</dbReference>
<dbReference type="PANTHER" id="PTHR39555">
    <property type="entry name" value="FIMBRIAL ASSEMBLY PROTEIN PILO-LIKE PROTEIN-RELATED"/>
    <property type="match status" value="1"/>
</dbReference>
<dbReference type="InterPro" id="IPR007445">
    <property type="entry name" value="PilO"/>
</dbReference>
<dbReference type="GO" id="GO:0043107">
    <property type="term" value="P:type IV pilus-dependent motility"/>
    <property type="evidence" value="ECO:0007669"/>
    <property type="project" value="InterPro"/>
</dbReference>
<dbReference type="AlphaFoldDB" id="A0A136A1W4"/>
<dbReference type="Gene3D" id="1.10.287.540">
    <property type="entry name" value="Helix hairpin bin"/>
    <property type="match status" value="1"/>
</dbReference>
<accession>A0A136A1W4</accession>
<dbReference type="Gene3D" id="3.30.70.60">
    <property type="match status" value="1"/>
</dbReference>
<dbReference type="InterPro" id="IPR014717">
    <property type="entry name" value="Transl_elong_EF1B/ribsomal_bS6"/>
</dbReference>
<dbReference type="STRING" id="1799789.AX660_13645"/>
<evidence type="ECO:0000313" key="2">
    <source>
        <dbReference type="EMBL" id="KXI29187.1"/>
    </source>
</evidence>
<dbReference type="PIRSF" id="PIRSF016482">
    <property type="entry name" value="PilO"/>
    <property type="match status" value="1"/>
</dbReference>
<dbReference type="OrthoDB" id="9802133at2"/>
<keyword evidence="1" id="KW-1133">Transmembrane helix</keyword>
<protein>
    <submittedName>
        <fullName evidence="2">Pilus assembly protein PilP</fullName>
    </submittedName>
</protein>
<feature type="transmembrane region" description="Helical" evidence="1">
    <location>
        <begin position="28"/>
        <end position="46"/>
    </location>
</feature>
<dbReference type="Proteomes" id="UP000070299">
    <property type="component" value="Unassembled WGS sequence"/>
</dbReference>
<keyword evidence="1" id="KW-0472">Membrane</keyword>
<gene>
    <name evidence="2" type="ORF">AX660_13645</name>
</gene>
<dbReference type="Pfam" id="PF04350">
    <property type="entry name" value="PilO"/>
    <property type="match status" value="1"/>
</dbReference>
<name>A0A136A1W4_9ALTE</name>
<evidence type="ECO:0000313" key="3">
    <source>
        <dbReference type="Proteomes" id="UP000070299"/>
    </source>
</evidence>
<proteinExistence type="predicted"/>
<dbReference type="PANTHER" id="PTHR39555:SF1">
    <property type="entry name" value="TYPE IV PILUS INNER MEMBRANE COMPONENT PILO"/>
    <property type="match status" value="1"/>
</dbReference>
<comment type="caution">
    <text evidence="2">The sequence shown here is derived from an EMBL/GenBank/DDBJ whole genome shotgun (WGS) entry which is preliminary data.</text>
</comment>
<reference evidence="3" key="1">
    <citation type="submission" date="2016-02" db="EMBL/GenBank/DDBJ databases">
        <authorList>
            <person name="Schultz-Johansen M."/>
            <person name="Glaring M.A."/>
            <person name="Bech P.K."/>
            <person name="Stougaard P."/>
        </authorList>
    </citation>
    <scope>NUCLEOTIDE SEQUENCE [LARGE SCALE GENOMIC DNA]</scope>
    <source>
        <strain evidence="3">S66</strain>
    </source>
</reference>
<keyword evidence="3" id="KW-1185">Reference proteome</keyword>
<evidence type="ECO:0000256" key="1">
    <source>
        <dbReference type="SAM" id="Phobius"/>
    </source>
</evidence>